<evidence type="ECO:0000313" key="9">
    <source>
        <dbReference type="Proteomes" id="UP000647424"/>
    </source>
</evidence>
<proteinExistence type="predicted"/>
<dbReference type="PANTHER" id="PTHR30349:SF81">
    <property type="entry name" value="TYROSINE RECOMBINASE XERC"/>
    <property type="match status" value="1"/>
</dbReference>
<dbReference type="GO" id="GO:0006310">
    <property type="term" value="P:DNA recombination"/>
    <property type="evidence" value="ECO:0007669"/>
    <property type="project" value="UniProtKB-KW"/>
</dbReference>
<evidence type="ECO:0000256" key="5">
    <source>
        <dbReference type="PROSITE-ProRule" id="PRU01248"/>
    </source>
</evidence>
<dbReference type="AlphaFoldDB" id="A0A927INF2"/>
<dbReference type="InterPro" id="IPR050090">
    <property type="entry name" value="Tyrosine_recombinase_XerCD"/>
</dbReference>
<dbReference type="Gene3D" id="1.10.443.10">
    <property type="entry name" value="Intergrase catalytic core"/>
    <property type="match status" value="1"/>
</dbReference>
<dbReference type="GO" id="GO:0003677">
    <property type="term" value="F:DNA binding"/>
    <property type="evidence" value="ECO:0007669"/>
    <property type="project" value="UniProtKB-UniRule"/>
</dbReference>
<dbReference type="InterPro" id="IPR044068">
    <property type="entry name" value="CB"/>
</dbReference>
<evidence type="ECO:0000313" key="8">
    <source>
        <dbReference type="EMBL" id="MBD8051997.1"/>
    </source>
</evidence>
<keyword evidence="3 5" id="KW-0238">DNA-binding</keyword>
<dbReference type="GO" id="GO:0007059">
    <property type="term" value="P:chromosome segregation"/>
    <property type="evidence" value="ECO:0007669"/>
    <property type="project" value="UniProtKB-KW"/>
</dbReference>
<dbReference type="InterPro" id="IPR004107">
    <property type="entry name" value="Integrase_SAM-like_N"/>
</dbReference>
<evidence type="ECO:0000259" key="6">
    <source>
        <dbReference type="PROSITE" id="PS51898"/>
    </source>
</evidence>
<organism evidence="8 9">
    <name type="scientific">Limnohabitans radicicola</name>
    <dbReference type="NCBI Taxonomy" id="2771427"/>
    <lineage>
        <taxon>Bacteria</taxon>
        <taxon>Pseudomonadati</taxon>
        <taxon>Pseudomonadota</taxon>
        <taxon>Betaproteobacteria</taxon>
        <taxon>Burkholderiales</taxon>
        <taxon>Comamonadaceae</taxon>
        <taxon>Limnohabitans</taxon>
    </lineage>
</organism>
<feature type="domain" description="Core-binding (CB)" evidence="7">
    <location>
        <begin position="27"/>
        <end position="108"/>
    </location>
</feature>
<keyword evidence="2" id="KW-0229">DNA integration</keyword>
<dbReference type="PROSITE" id="PS51900">
    <property type="entry name" value="CB"/>
    <property type="match status" value="1"/>
</dbReference>
<keyword evidence="1" id="KW-0159">Chromosome partition</keyword>
<dbReference type="InterPro" id="IPR002104">
    <property type="entry name" value="Integrase_catalytic"/>
</dbReference>
<dbReference type="Pfam" id="PF00589">
    <property type="entry name" value="Phage_integrase"/>
    <property type="match status" value="1"/>
</dbReference>
<dbReference type="PANTHER" id="PTHR30349">
    <property type="entry name" value="PHAGE INTEGRASE-RELATED"/>
    <property type="match status" value="1"/>
</dbReference>
<dbReference type="Proteomes" id="UP000647424">
    <property type="component" value="Unassembled WGS sequence"/>
</dbReference>
<dbReference type="EMBL" id="JACYFT010000007">
    <property type="protein sequence ID" value="MBD8051997.1"/>
    <property type="molecule type" value="Genomic_DNA"/>
</dbReference>
<dbReference type="GO" id="GO:0015074">
    <property type="term" value="P:DNA integration"/>
    <property type="evidence" value="ECO:0007669"/>
    <property type="project" value="UniProtKB-KW"/>
</dbReference>
<dbReference type="PROSITE" id="PS51898">
    <property type="entry name" value="TYR_RECOMBINASE"/>
    <property type="match status" value="1"/>
</dbReference>
<evidence type="ECO:0000259" key="7">
    <source>
        <dbReference type="PROSITE" id="PS51900"/>
    </source>
</evidence>
<accession>A0A927INF2</accession>
<dbReference type="SUPFAM" id="SSF56349">
    <property type="entry name" value="DNA breaking-rejoining enzymes"/>
    <property type="match status" value="1"/>
</dbReference>
<name>A0A927INF2_9BURK</name>
<keyword evidence="9" id="KW-1185">Reference proteome</keyword>
<protein>
    <submittedName>
        <fullName evidence="8">Tyrosine-type recombinase/integrase</fullName>
    </submittedName>
</protein>
<feature type="domain" description="Tyr recombinase" evidence="6">
    <location>
        <begin position="131"/>
        <end position="322"/>
    </location>
</feature>
<dbReference type="RefSeq" id="WP_191820489.1">
    <property type="nucleotide sequence ID" value="NZ_JACYFT010000007.1"/>
</dbReference>
<evidence type="ECO:0000256" key="3">
    <source>
        <dbReference type="ARBA" id="ARBA00023125"/>
    </source>
</evidence>
<dbReference type="InterPro" id="IPR010998">
    <property type="entry name" value="Integrase_recombinase_N"/>
</dbReference>
<evidence type="ECO:0000256" key="4">
    <source>
        <dbReference type="ARBA" id="ARBA00023172"/>
    </source>
</evidence>
<dbReference type="InterPro" id="IPR013762">
    <property type="entry name" value="Integrase-like_cat_sf"/>
</dbReference>
<keyword evidence="4" id="KW-0233">DNA recombination</keyword>
<dbReference type="SUPFAM" id="SSF47823">
    <property type="entry name" value="lambda integrase-like, N-terminal domain"/>
    <property type="match status" value="1"/>
</dbReference>
<comment type="caution">
    <text evidence="8">The sequence shown here is derived from an EMBL/GenBank/DDBJ whole genome shotgun (WGS) entry which is preliminary data.</text>
</comment>
<dbReference type="Gene3D" id="1.10.150.130">
    <property type="match status" value="1"/>
</dbReference>
<reference evidence="8" key="1">
    <citation type="submission" date="2020-09" db="EMBL/GenBank/DDBJ databases">
        <title>Genome seq and assembly of Limnohabitants sp.</title>
        <authorList>
            <person name="Chhetri G."/>
        </authorList>
    </citation>
    <scope>NUCLEOTIDE SEQUENCE</scope>
    <source>
        <strain evidence="8">JUR4</strain>
    </source>
</reference>
<evidence type="ECO:0000256" key="2">
    <source>
        <dbReference type="ARBA" id="ARBA00022908"/>
    </source>
</evidence>
<gene>
    <name evidence="8" type="ORF">IC609_15780</name>
</gene>
<dbReference type="InterPro" id="IPR011010">
    <property type="entry name" value="DNA_brk_join_enz"/>
</dbReference>
<evidence type="ECO:0000256" key="1">
    <source>
        <dbReference type="ARBA" id="ARBA00022829"/>
    </source>
</evidence>
<dbReference type="Pfam" id="PF02899">
    <property type="entry name" value="Phage_int_SAM_1"/>
    <property type="match status" value="1"/>
</dbReference>
<sequence>MVPAQQNKALVQLDDRRALTAAQFHQLADVPAEAEWFANIDNAQTRRAYRGDLAEFMAFVGIERPEEFRIVTRSHVIAWRKALEERALSGATIRRKLAALSSLFEYLCEKNAVDFNPVKGAKRPKVESYEGKTPALGDHQARQLLATPDVATLKGKRDRAILSVFLFHGLRREELCRLAVKDIHMRRGVQYLRVHGKGGKLRNLPLHPGTAETIDEYLEAAGHKEQPGAPLFKPVRDNVRGVAAGHGITPDGVYKLLRDYAALAKIDIEGLGPHSLRATAATNALDHEADIAKVQEWLGHANIATTRIYDRRRMRPEDSPTFKVSY</sequence>